<dbReference type="GO" id="GO:1904659">
    <property type="term" value="P:D-glucose transmembrane transport"/>
    <property type="evidence" value="ECO:0007669"/>
    <property type="project" value="InterPro"/>
</dbReference>
<dbReference type="SUPFAM" id="SSF103473">
    <property type="entry name" value="MFS general substrate transporter"/>
    <property type="match status" value="1"/>
</dbReference>
<evidence type="ECO:0000313" key="10">
    <source>
        <dbReference type="EMBL" id="PRZ25275.1"/>
    </source>
</evidence>
<reference evidence="11" key="1">
    <citation type="submission" date="2016-11" db="EMBL/GenBank/DDBJ databases">
        <authorList>
            <person name="Jaros S."/>
            <person name="Januszkiewicz K."/>
            <person name="Wedrychowicz H."/>
        </authorList>
    </citation>
    <scope>NUCLEOTIDE SEQUENCE [LARGE SCALE GENOMIC DNA]</scope>
    <source>
        <strain evidence="11">DSM 19729</strain>
    </source>
</reference>
<dbReference type="InterPro" id="IPR036259">
    <property type="entry name" value="MFS_trans_sf"/>
</dbReference>
<reference evidence="10 13" key="3">
    <citation type="submission" date="2018-03" db="EMBL/GenBank/DDBJ databases">
        <title>Genomic Encyclopedia of Archaeal and Bacterial Type Strains, Phase II (KMG-II): from individual species to whole genera.</title>
        <authorList>
            <person name="Goeker M."/>
        </authorList>
    </citation>
    <scope>NUCLEOTIDE SEQUENCE [LARGE SCALE GENOMIC DNA]</scope>
    <source>
        <strain evidence="10 13">DSM 17797</strain>
    </source>
</reference>
<comment type="function">
    <text evidence="1">Intake of glucose and galactose.</text>
</comment>
<dbReference type="CDD" id="cd17394">
    <property type="entry name" value="MFS_FucP_like"/>
    <property type="match status" value="1"/>
</dbReference>
<keyword evidence="7 8" id="KW-0472">Membrane</keyword>
<proteinExistence type="inferred from homology"/>
<evidence type="ECO:0000313" key="12">
    <source>
        <dbReference type="Proteomes" id="UP000184384"/>
    </source>
</evidence>
<organism evidence="11 12">
    <name type="scientific">Flavobacterium granuli</name>
    <dbReference type="NCBI Taxonomy" id="280093"/>
    <lineage>
        <taxon>Bacteria</taxon>
        <taxon>Pseudomonadati</taxon>
        <taxon>Bacteroidota</taxon>
        <taxon>Flavobacteriia</taxon>
        <taxon>Flavobacteriales</taxon>
        <taxon>Flavobacteriaceae</taxon>
        <taxon>Flavobacterium</taxon>
    </lineage>
</organism>
<dbReference type="GO" id="GO:0005354">
    <property type="term" value="F:galactose transmembrane transporter activity"/>
    <property type="evidence" value="ECO:0007669"/>
    <property type="project" value="InterPro"/>
</dbReference>
<comment type="subcellular location">
    <subcellularLocation>
        <location evidence="2">Cell inner membrane</location>
        <topology evidence="2">Multi-pass membrane protein</topology>
    </subcellularLocation>
</comment>
<dbReference type="EMBL" id="FQWO01000008">
    <property type="protein sequence ID" value="SHH17039.1"/>
    <property type="molecule type" value="Genomic_DNA"/>
</dbReference>
<evidence type="ECO:0000313" key="13">
    <source>
        <dbReference type="Proteomes" id="UP000237771"/>
    </source>
</evidence>
<evidence type="ECO:0000256" key="4">
    <source>
        <dbReference type="ARBA" id="ARBA00022475"/>
    </source>
</evidence>
<dbReference type="EMBL" id="PVUB01000003">
    <property type="protein sequence ID" value="PRZ25275.1"/>
    <property type="molecule type" value="Genomic_DNA"/>
</dbReference>
<evidence type="ECO:0000256" key="3">
    <source>
        <dbReference type="ARBA" id="ARBA00009120"/>
    </source>
</evidence>
<dbReference type="InterPro" id="IPR020846">
    <property type="entry name" value="MFS_dom"/>
</dbReference>
<sequence>MALNSQQTLQNKAISSEMSMEELSLSEMDFSEDSDQKKKLANETKNWMFPFILVTSLFFFWGFVHNLDPILIPHLRKAFSLSDLQSSLVDSAVFIAYFVMALPAGYIMRKYGYKSGILIGLILFGIGSILFVPAANSLQYIYFLGALFVIACGLTFLETAANPYVTILGPAETATKRLNFSQSFNGLAAFIAPTVVGPMILSGKNLTEAEMASMPPQELSDYLASEAASVKMPYLILGLIILAVAVIFYFTNMPDVKEEDKEGAEGASFRAALKSMKLRWGILAQFFYVGAQVCVGSFFIKMATTTAGLEEATAAKYLGFFGLTFMLGRFAGTFLMQYIHPRKLLIAYTIINIFLSLLAITGTGIIVVYTLIAMAFFMSIMFPTIFSMGIDGLGHNTKIGSSLIVMAIVGGALLPPVLGLISDITGNIQYGYTVPLTCFAVILLFAFNGHKTNKA</sequence>
<dbReference type="InterPro" id="IPR050375">
    <property type="entry name" value="MFS_TsgA-like"/>
</dbReference>
<feature type="transmembrane region" description="Helical" evidence="8">
    <location>
        <begin position="232"/>
        <end position="251"/>
    </location>
</feature>
<feature type="transmembrane region" description="Helical" evidence="8">
    <location>
        <begin position="402"/>
        <end position="422"/>
    </location>
</feature>
<evidence type="ECO:0000256" key="5">
    <source>
        <dbReference type="ARBA" id="ARBA00022692"/>
    </source>
</evidence>
<dbReference type="STRING" id="280093.SAMN05443373_108121"/>
<comment type="similarity">
    <text evidence="3">Belongs to the major facilitator superfamily. FHS transporter (TC 2.A.1.7) family.</text>
</comment>
<protein>
    <submittedName>
        <fullName evidence="10">FHS family L-fucose permease-like MFS transporter</fullName>
    </submittedName>
    <submittedName>
        <fullName evidence="11">MFS transporter, FHS family, L-fucose permease</fullName>
    </submittedName>
</protein>
<feature type="transmembrane region" description="Helical" evidence="8">
    <location>
        <begin position="182"/>
        <end position="201"/>
    </location>
</feature>
<dbReference type="Proteomes" id="UP000237771">
    <property type="component" value="Unassembled WGS sequence"/>
</dbReference>
<gene>
    <name evidence="10" type="ORF">BC624_103368</name>
    <name evidence="11" type="ORF">SAMN05443373_108121</name>
</gene>
<dbReference type="InterPro" id="IPR011701">
    <property type="entry name" value="MFS"/>
</dbReference>
<dbReference type="GO" id="GO:0015535">
    <property type="term" value="F:fucose:proton symporter activity"/>
    <property type="evidence" value="ECO:0007669"/>
    <property type="project" value="InterPro"/>
</dbReference>
<evidence type="ECO:0000256" key="7">
    <source>
        <dbReference type="ARBA" id="ARBA00023136"/>
    </source>
</evidence>
<evidence type="ECO:0000256" key="6">
    <source>
        <dbReference type="ARBA" id="ARBA00022989"/>
    </source>
</evidence>
<evidence type="ECO:0000259" key="9">
    <source>
        <dbReference type="PROSITE" id="PS50850"/>
    </source>
</evidence>
<feature type="transmembrane region" description="Helical" evidence="8">
    <location>
        <begin position="140"/>
        <end position="161"/>
    </location>
</feature>
<dbReference type="InterPro" id="IPR005964">
    <property type="entry name" value="Glc/Gal_transptr_bac"/>
</dbReference>
<feature type="transmembrane region" description="Helical" evidence="8">
    <location>
        <begin position="116"/>
        <end position="134"/>
    </location>
</feature>
<dbReference type="RefSeq" id="WP_244533821.1">
    <property type="nucleotide sequence ID" value="NZ_FQWO01000008.1"/>
</dbReference>
<feature type="transmembrane region" description="Helical" evidence="8">
    <location>
        <begin position="344"/>
        <end position="360"/>
    </location>
</feature>
<dbReference type="GO" id="GO:0005886">
    <property type="term" value="C:plasma membrane"/>
    <property type="evidence" value="ECO:0007669"/>
    <property type="project" value="UniProtKB-SubCell"/>
</dbReference>
<name>A0A1M5QTJ2_9FLAO</name>
<dbReference type="AlphaFoldDB" id="A0A1M5QTJ2"/>
<feature type="transmembrane region" description="Helical" evidence="8">
    <location>
        <begin position="314"/>
        <end position="332"/>
    </location>
</feature>
<dbReference type="PANTHER" id="PTHR43702:SF11">
    <property type="entry name" value="L-FUCOSE-PROTON SYMPORTER"/>
    <property type="match status" value="1"/>
</dbReference>
<dbReference type="Pfam" id="PF07690">
    <property type="entry name" value="MFS_1"/>
    <property type="match status" value="1"/>
</dbReference>
<evidence type="ECO:0000313" key="11">
    <source>
        <dbReference type="EMBL" id="SHH17039.1"/>
    </source>
</evidence>
<evidence type="ECO:0000256" key="2">
    <source>
        <dbReference type="ARBA" id="ARBA00004429"/>
    </source>
</evidence>
<evidence type="ECO:0000256" key="8">
    <source>
        <dbReference type="SAM" id="Phobius"/>
    </source>
</evidence>
<dbReference type="InterPro" id="IPR005275">
    <property type="entry name" value="Lfuc_symporter_FucP"/>
</dbReference>
<feature type="transmembrane region" description="Helical" evidence="8">
    <location>
        <begin position="84"/>
        <end position="104"/>
    </location>
</feature>
<dbReference type="NCBIfam" id="TIGR00885">
    <property type="entry name" value="fucP"/>
    <property type="match status" value="1"/>
</dbReference>
<feature type="domain" description="Major facilitator superfamily (MFS) profile" evidence="9">
    <location>
        <begin position="50"/>
        <end position="455"/>
    </location>
</feature>
<dbReference type="NCBIfam" id="TIGR01272">
    <property type="entry name" value="gluP"/>
    <property type="match status" value="1"/>
</dbReference>
<accession>A0A1M5QTJ2</accession>
<feature type="transmembrane region" description="Helical" evidence="8">
    <location>
        <begin position="366"/>
        <end position="390"/>
    </location>
</feature>
<feature type="transmembrane region" description="Helical" evidence="8">
    <location>
        <begin position="280"/>
        <end position="302"/>
    </location>
</feature>
<keyword evidence="4" id="KW-1003">Cell membrane</keyword>
<feature type="transmembrane region" description="Helical" evidence="8">
    <location>
        <begin position="428"/>
        <end position="447"/>
    </location>
</feature>
<keyword evidence="13" id="KW-1185">Reference proteome</keyword>
<dbReference type="Gene3D" id="1.20.1250.20">
    <property type="entry name" value="MFS general substrate transporter like domains"/>
    <property type="match status" value="2"/>
</dbReference>
<dbReference type="Proteomes" id="UP000184384">
    <property type="component" value="Unassembled WGS sequence"/>
</dbReference>
<keyword evidence="5 8" id="KW-0812">Transmembrane</keyword>
<dbReference type="GO" id="GO:0055056">
    <property type="term" value="F:D-glucose transmembrane transporter activity"/>
    <property type="evidence" value="ECO:0007669"/>
    <property type="project" value="InterPro"/>
</dbReference>
<keyword evidence="6 8" id="KW-1133">Transmembrane helix</keyword>
<reference evidence="12" key="2">
    <citation type="submission" date="2016-11" db="EMBL/GenBank/DDBJ databases">
        <authorList>
            <person name="Varghese N."/>
            <person name="Submissions S."/>
        </authorList>
    </citation>
    <scope>NUCLEOTIDE SEQUENCE [LARGE SCALE GENOMIC DNA]</scope>
    <source>
        <strain evidence="12">DSM 19729</strain>
    </source>
</reference>
<dbReference type="PROSITE" id="PS50850">
    <property type="entry name" value="MFS"/>
    <property type="match status" value="1"/>
</dbReference>
<feature type="transmembrane region" description="Helical" evidence="8">
    <location>
        <begin position="47"/>
        <end position="64"/>
    </location>
</feature>
<dbReference type="PANTHER" id="PTHR43702">
    <property type="entry name" value="L-FUCOSE-PROTON SYMPORTER"/>
    <property type="match status" value="1"/>
</dbReference>
<evidence type="ECO:0000256" key="1">
    <source>
        <dbReference type="ARBA" id="ARBA00003321"/>
    </source>
</evidence>